<evidence type="ECO:0000313" key="2">
    <source>
        <dbReference type="Proteomes" id="UP000617041"/>
    </source>
</evidence>
<evidence type="ECO:0000313" key="1">
    <source>
        <dbReference type="EMBL" id="MBK0394611.1"/>
    </source>
</evidence>
<proteinExistence type="predicted"/>
<accession>A0A934Q4S6</accession>
<protein>
    <submittedName>
        <fullName evidence="1">Uncharacterized protein</fullName>
    </submittedName>
</protein>
<dbReference type="RefSeq" id="WP_200789691.1">
    <property type="nucleotide sequence ID" value="NZ_JAEDAO010000001.1"/>
</dbReference>
<sequence>MYHADFDTTASPVADNEPSLEACDDFDLPTTPSRYCPTELLGTFTLLMAGHGRCVNASMMLGDREYAMWQLARAQTLPDEALHKVAQRLFAYFDETPLGAKRS</sequence>
<keyword evidence="2" id="KW-1185">Reference proteome</keyword>
<name>A0A934Q4S6_9BURK</name>
<dbReference type="AlphaFoldDB" id="A0A934Q4S6"/>
<gene>
    <name evidence="1" type="ORF">I8E28_18545</name>
</gene>
<dbReference type="Proteomes" id="UP000617041">
    <property type="component" value="Unassembled WGS sequence"/>
</dbReference>
<dbReference type="EMBL" id="JAEDAO010000001">
    <property type="protein sequence ID" value="MBK0394611.1"/>
    <property type="molecule type" value="Genomic_DNA"/>
</dbReference>
<comment type="caution">
    <text evidence="1">The sequence shown here is derived from an EMBL/GenBank/DDBJ whole genome shotgun (WGS) entry which is preliminary data.</text>
</comment>
<reference evidence="1" key="1">
    <citation type="submission" date="2020-12" db="EMBL/GenBank/DDBJ databases">
        <title>Ramlibacter sp. nov., isolated from a freshwater alga, Cryptomonas.</title>
        <authorList>
            <person name="Kim H.M."/>
            <person name="Jeon C.O."/>
        </authorList>
    </citation>
    <scope>NUCLEOTIDE SEQUENCE</scope>
    <source>
        <strain evidence="1">CrO1</strain>
    </source>
</reference>
<organism evidence="1 2">
    <name type="scientific">Ramlibacter algicola</name>
    <dbReference type="NCBI Taxonomy" id="2795217"/>
    <lineage>
        <taxon>Bacteria</taxon>
        <taxon>Pseudomonadati</taxon>
        <taxon>Pseudomonadota</taxon>
        <taxon>Betaproteobacteria</taxon>
        <taxon>Burkholderiales</taxon>
        <taxon>Comamonadaceae</taxon>
        <taxon>Ramlibacter</taxon>
    </lineage>
</organism>